<comment type="caution">
    <text evidence="1">The sequence shown here is derived from an EMBL/GenBank/DDBJ whole genome shotgun (WGS) entry which is preliminary data.</text>
</comment>
<dbReference type="EMBL" id="AWWV01007405">
    <property type="protein sequence ID" value="OMO96609.1"/>
    <property type="molecule type" value="Genomic_DNA"/>
</dbReference>
<dbReference type="STRING" id="210143.A0A1R3JP04"/>
<dbReference type="AlphaFoldDB" id="A0A1R3JP04"/>
<dbReference type="Proteomes" id="UP000188268">
    <property type="component" value="Unassembled WGS sequence"/>
</dbReference>
<accession>A0A1R3JP04</accession>
<protein>
    <submittedName>
        <fullName evidence="1">Uncharacterized protein</fullName>
    </submittedName>
</protein>
<name>A0A1R3JP04_COCAP</name>
<evidence type="ECO:0000313" key="1">
    <source>
        <dbReference type="EMBL" id="OMO96609.1"/>
    </source>
</evidence>
<gene>
    <name evidence="1" type="ORF">CCACVL1_04871</name>
</gene>
<dbReference type="Gramene" id="OMO96609">
    <property type="protein sequence ID" value="OMO96609"/>
    <property type="gene ID" value="CCACVL1_04871"/>
</dbReference>
<reference evidence="1 2" key="1">
    <citation type="submission" date="2013-09" db="EMBL/GenBank/DDBJ databases">
        <title>Corchorus capsularis genome sequencing.</title>
        <authorList>
            <person name="Alam M."/>
            <person name="Haque M.S."/>
            <person name="Islam M.S."/>
            <person name="Emdad E.M."/>
            <person name="Islam M.M."/>
            <person name="Ahmed B."/>
            <person name="Halim A."/>
            <person name="Hossen Q.M.M."/>
            <person name="Hossain M.Z."/>
            <person name="Ahmed R."/>
            <person name="Khan M.M."/>
            <person name="Islam R."/>
            <person name="Rashid M.M."/>
            <person name="Khan S.A."/>
            <person name="Rahman M.S."/>
            <person name="Alam M."/>
        </authorList>
    </citation>
    <scope>NUCLEOTIDE SEQUENCE [LARGE SCALE GENOMIC DNA]</scope>
    <source>
        <strain evidence="2">cv. CVL-1</strain>
        <tissue evidence="1">Whole seedling</tissue>
    </source>
</reference>
<evidence type="ECO:0000313" key="2">
    <source>
        <dbReference type="Proteomes" id="UP000188268"/>
    </source>
</evidence>
<organism evidence="1 2">
    <name type="scientific">Corchorus capsularis</name>
    <name type="common">Jute</name>
    <dbReference type="NCBI Taxonomy" id="210143"/>
    <lineage>
        <taxon>Eukaryota</taxon>
        <taxon>Viridiplantae</taxon>
        <taxon>Streptophyta</taxon>
        <taxon>Embryophyta</taxon>
        <taxon>Tracheophyta</taxon>
        <taxon>Spermatophyta</taxon>
        <taxon>Magnoliopsida</taxon>
        <taxon>eudicotyledons</taxon>
        <taxon>Gunneridae</taxon>
        <taxon>Pentapetalae</taxon>
        <taxon>rosids</taxon>
        <taxon>malvids</taxon>
        <taxon>Malvales</taxon>
        <taxon>Malvaceae</taxon>
        <taxon>Grewioideae</taxon>
        <taxon>Apeibeae</taxon>
        <taxon>Corchorus</taxon>
    </lineage>
</organism>
<proteinExistence type="predicted"/>
<sequence length="85" mass="9205">MEKQCVVSNGTGNVLTKAFEAFSRVSFDEHVAVLEEILFALTIMFPLETEADAFLGGGGVRCAGVGGVEMTELPLNNRICHHHQL</sequence>
<keyword evidence="2" id="KW-1185">Reference proteome</keyword>